<dbReference type="InterPro" id="IPR025979">
    <property type="entry name" value="ChrR-like_cupin_dom"/>
</dbReference>
<gene>
    <name evidence="2" type="ORF">PV08_02253</name>
</gene>
<dbReference type="SUPFAM" id="SSF51182">
    <property type="entry name" value="RmlC-like cupins"/>
    <property type="match status" value="1"/>
</dbReference>
<dbReference type="EMBL" id="KN847492">
    <property type="protein sequence ID" value="KIW21673.1"/>
    <property type="molecule type" value="Genomic_DNA"/>
</dbReference>
<dbReference type="Proteomes" id="UP000053328">
    <property type="component" value="Unassembled WGS sequence"/>
</dbReference>
<reference evidence="2 3" key="1">
    <citation type="submission" date="2015-01" db="EMBL/GenBank/DDBJ databases">
        <title>The Genome Sequence of Exophiala spinifera CBS89968.</title>
        <authorList>
            <consortium name="The Broad Institute Genomics Platform"/>
            <person name="Cuomo C."/>
            <person name="de Hoog S."/>
            <person name="Gorbushina A."/>
            <person name="Stielow B."/>
            <person name="Teixiera M."/>
            <person name="Abouelleil A."/>
            <person name="Chapman S.B."/>
            <person name="Priest M."/>
            <person name="Young S.K."/>
            <person name="Wortman J."/>
            <person name="Nusbaum C."/>
            <person name="Birren B."/>
        </authorList>
    </citation>
    <scope>NUCLEOTIDE SEQUENCE [LARGE SCALE GENOMIC DNA]</scope>
    <source>
        <strain evidence="2 3">CBS 89968</strain>
    </source>
</reference>
<dbReference type="HOGENOM" id="CLU_093224_0_1_1"/>
<dbReference type="AlphaFoldDB" id="A0A0D2BRH2"/>
<dbReference type="OrthoDB" id="4525710at2759"/>
<evidence type="ECO:0000259" key="1">
    <source>
        <dbReference type="Pfam" id="PF12973"/>
    </source>
</evidence>
<keyword evidence="3" id="KW-1185">Reference proteome</keyword>
<feature type="domain" description="ChrR-like cupin" evidence="1">
    <location>
        <begin position="58"/>
        <end position="154"/>
    </location>
</feature>
<dbReference type="GeneID" id="27329336"/>
<evidence type="ECO:0000313" key="2">
    <source>
        <dbReference type="EMBL" id="KIW21673.1"/>
    </source>
</evidence>
<dbReference type="Gene3D" id="2.60.120.10">
    <property type="entry name" value="Jelly Rolls"/>
    <property type="match status" value="1"/>
</dbReference>
<dbReference type="CDD" id="cd20302">
    <property type="entry name" value="cupin_DAD"/>
    <property type="match status" value="1"/>
</dbReference>
<sequence>MSTIITTSPQSALPNLTLANDTAKPVTSETERIKENTERELDIAARKGAPDVYVDAEKDTDWFHWQGTIYVKPLRFENRSGTYVIMLKTAPEAQLGKHRHRGEVRALTVKGSWGYHEYGWTAKAGDYINENPGTIHTLWMGRDSEVMFNVTGSIEFFNDNGELREIMDLFSFWRMYVDHCHKKGVPANENLWF</sequence>
<dbReference type="RefSeq" id="XP_016241889.1">
    <property type="nucleotide sequence ID" value="XM_016376613.1"/>
</dbReference>
<dbReference type="Pfam" id="PF12973">
    <property type="entry name" value="Cupin_7"/>
    <property type="match status" value="1"/>
</dbReference>
<protein>
    <recommendedName>
        <fullName evidence="1">ChrR-like cupin domain-containing protein</fullName>
    </recommendedName>
</protein>
<evidence type="ECO:0000313" key="3">
    <source>
        <dbReference type="Proteomes" id="UP000053328"/>
    </source>
</evidence>
<accession>A0A0D2BRH2</accession>
<dbReference type="InterPro" id="IPR014710">
    <property type="entry name" value="RmlC-like_jellyroll"/>
</dbReference>
<dbReference type="InterPro" id="IPR011051">
    <property type="entry name" value="RmlC_Cupin_sf"/>
</dbReference>
<dbReference type="VEuPathDB" id="FungiDB:PV08_02253"/>
<proteinExistence type="predicted"/>
<name>A0A0D2BRH2_9EURO</name>
<organism evidence="2 3">
    <name type="scientific">Exophiala spinifera</name>
    <dbReference type="NCBI Taxonomy" id="91928"/>
    <lineage>
        <taxon>Eukaryota</taxon>
        <taxon>Fungi</taxon>
        <taxon>Dikarya</taxon>
        <taxon>Ascomycota</taxon>
        <taxon>Pezizomycotina</taxon>
        <taxon>Eurotiomycetes</taxon>
        <taxon>Chaetothyriomycetidae</taxon>
        <taxon>Chaetothyriales</taxon>
        <taxon>Herpotrichiellaceae</taxon>
        <taxon>Exophiala</taxon>
    </lineage>
</organism>